<dbReference type="SUPFAM" id="SSF81469">
    <property type="entry name" value="Bacterial aa3 type cytochrome c oxidase subunit IV"/>
    <property type="match status" value="1"/>
</dbReference>
<keyword evidence="1" id="KW-1133">Transmembrane helix</keyword>
<proteinExistence type="predicted"/>
<sequence>MTNENGHPDMDYKAHGNTYSGFLNLLKWGTVLTIIAAVAAIIAIT</sequence>
<keyword evidence="1" id="KW-0472">Membrane</keyword>
<dbReference type="EMBL" id="QRDP01000004">
    <property type="protein sequence ID" value="RED16070.1"/>
    <property type="molecule type" value="Genomic_DNA"/>
</dbReference>
<dbReference type="Proteomes" id="UP000256310">
    <property type="component" value="Unassembled WGS sequence"/>
</dbReference>
<accession>A0A3D9FE24</accession>
<evidence type="ECO:0000259" key="2">
    <source>
        <dbReference type="Pfam" id="PF07835"/>
    </source>
</evidence>
<dbReference type="RefSeq" id="WP_116235517.1">
    <property type="nucleotide sequence ID" value="NZ_QRDP01000004.1"/>
</dbReference>
<feature type="domain" description="Cytochrome c oxidase subunit IV bacterial aa3 type" evidence="2">
    <location>
        <begin position="9"/>
        <end position="39"/>
    </location>
</feature>
<evidence type="ECO:0000256" key="1">
    <source>
        <dbReference type="SAM" id="Phobius"/>
    </source>
</evidence>
<feature type="transmembrane region" description="Helical" evidence="1">
    <location>
        <begin position="25"/>
        <end position="44"/>
    </location>
</feature>
<organism evidence="3 4">
    <name type="scientific">Parasphingopyxis lamellibrachiae</name>
    <dbReference type="NCBI Taxonomy" id="680125"/>
    <lineage>
        <taxon>Bacteria</taxon>
        <taxon>Pseudomonadati</taxon>
        <taxon>Pseudomonadota</taxon>
        <taxon>Alphaproteobacteria</taxon>
        <taxon>Sphingomonadales</taxon>
        <taxon>Sphingomonadaceae</taxon>
        <taxon>Parasphingopyxis</taxon>
    </lineage>
</organism>
<reference evidence="3 4" key="1">
    <citation type="submission" date="2018-07" db="EMBL/GenBank/DDBJ databases">
        <title>Genomic Encyclopedia of Type Strains, Phase IV (KMG-IV): sequencing the most valuable type-strain genomes for metagenomic binning, comparative biology and taxonomic classification.</title>
        <authorList>
            <person name="Goeker M."/>
        </authorList>
    </citation>
    <scope>NUCLEOTIDE SEQUENCE [LARGE SCALE GENOMIC DNA]</scope>
    <source>
        <strain evidence="3 4">DSM 26725</strain>
    </source>
</reference>
<protein>
    <submittedName>
        <fullName evidence="3">Aa3 type cytochrome c oxidase subunit IV</fullName>
    </submittedName>
</protein>
<evidence type="ECO:0000313" key="3">
    <source>
        <dbReference type="EMBL" id="RED16070.1"/>
    </source>
</evidence>
<keyword evidence="1" id="KW-0812">Transmembrane</keyword>
<keyword evidence="4" id="KW-1185">Reference proteome</keyword>
<gene>
    <name evidence="3" type="ORF">DFR46_1082</name>
</gene>
<dbReference type="InterPro" id="IPR012422">
    <property type="entry name" value="Cyt_c_oxidase_su4_bac-aa3"/>
</dbReference>
<dbReference type="InterPro" id="IPR036596">
    <property type="entry name" value="Cyt-C_aa3_sf"/>
</dbReference>
<dbReference type="AlphaFoldDB" id="A0A3D9FE24"/>
<dbReference type="Pfam" id="PF07835">
    <property type="entry name" value="COX4_pro_2"/>
    <property type="match status" value="1"/>
</dbReference>
<name>A0A3D9FE24_9SPHN</name>
<dbReference type="Gene3D" id="1.20.5.160">
    <property type="entry name" value="Bacterial aa3 type cytochrome c oxidase subunit IV"/>
    <property type="match status" value="1"/>
</dbReference>
<evidence type="ECO:0000313" key="4">
    <source>
        <dbReference type="Proteomes" id="UP000256310"/>
    </source>
</evidence>
<dbReference type="OrthoDB" id="7577954at2"/>
<comment type="caution">
    <text evidence="3">The sequence shown here is derived from an EMBL/GenBank/DDBJ whole genome shotgun (WGS) entry which is preliminary data.</text>
</comment>